<dbReference type="EMBL" id="JACHGW010000001">
    <property type="protein sequence ID" value="MBB6049713.1"/>
    <property type="molecule type" value="Genomic_DNA"/>
</dbReference>
<feature type="transmembrane region" description="Helical" evidence="1">
    <location>
        <begin position="79"/>
        <end position="98"/>
    </location>
</feature>
<accession>A0A7W9W5M4</accession>
<comment type="caution">
    <text evidence="2">The sequence shown here is derived from an EMBL/GenBank/DDBJ whole genome shotgun (WGS) entry which is preliminary data.</text>
</comment>
<evidence type="ECO:0000313" key="3">
    <source>
        <dbReference type="Proteomes" id="UP000520814"/>
    </source>
</evidence>
<dbReference type="AlphaFoldDB" id="A0A7W9W5M4"/>
<evidence type="ECO:0000256" key="1">
    <source>
        <dbReference type="SAM" id="Phobius"/>
    </source>
</evidence>
<gene>
    <name evidence="2" type="ORF">HNQ39_001475</name>
</gene>
<organism evidence="2 3">
    <name type="scientific">Armatimonas rosea</name>
    <dbReference type="NCBI Taxonomy" id="685828"/>
    <lineage>
        <taxon>Bacteria</taxon>
        <taxon>Bacillati</taxon>
        <taxon>Armatimonadota</taxon>
        <taxon>Armatimonadia</taxon>
        <taxon>Armatimonadales</taxon>
        <taxon>Armatimonadaceae</taxon>
        <taxon>Armatimonas</taxon>
    </lineage>
</organism>
<name>A0A7W9W5M4_ARMRO</name>
<dbReference type="RefSeq" id="WP_184193308.1">
    <property type="nucleotide sequence ID" value="NZ_JACHGW010000001.1"/>
</dbReference>
<keyword evidence="1" id="KW-1133">Transmembrane helix</keyword>
<evidence type="ECO:0000313" key="2">
    <source>
        <dbReference type="EMBL" id="MBB6049713.1"/>
    </source>
</evidence>
<sequence length="188" mass="21280">MALPEPEPSRTVGSFLVERQPETLTVTLQHQASFTWNALGFFAFMASSVLILGLLATIKSAQWGVSSAADFFAPKKNHFGFLWLASTLGLLIGFPLYLRHTYKPTITFLFNARNGTIFRNNVLVTRFRRVESIRVHEHGDPAGRYLYALSLLHTDGHEEAIYEVYEERDALTLANEIATYVKRPVTFK</sequence>
<feature type="transmembrane region" description="Helical" evidence="1">
    <location>
        <begin position="34"/>
        <end position="58"/>
    </location>
</feature>
<keyword evidence="1" id="KW-0472">Membrane</keyword>
<keyword evidence="3" id="KW-1185">Reference proteome</keyword>
<reference evidence="2 3" key="1">
    <citation type="submission" date="2020-08" db="EMBL/GenBank/DDBJ databases">
        <title>Genomic Encyclopedia of Type Strains, Phase IV (KMG-IV): sequencing the most valuable type-strain genomes for metagenomic binning, comparative biology and taxonomic classification.</title>
        <authorList>
            <person name="Goeker M."/>
        </authorList>
    </citation>
    <scope>NUCLEOTIDE SEQUENCE [LARGE SCALE GENOMIC DNA]</scope>
    <source>
        <strain evidence="2 3">DSM 23562</strain>
    </source>
</reference>
<proteinExistence type="predicted"/>
<keyword evidence="1" id="KW-0812">Transmembrane</keyword>
<dbReference type="Proteomes" id="UP000520814">
    <property type="component" value="Unassembled WGS sequence"/>
</dbReference>
<protein>
    <submittedName>
        <fullName evidence="2">Uncharacterized protein</fullName>
    </submittedName>
</protein>